<dbReference type="OrthoDB" id="5403091at2759"/>
<accession>A0A5M9MJ60</accession>
<name>A0A5M9MJ60_9EURO</name>
<dbReference type="PANTHER" id="PTHR38797">
    <property type="entry name" value="NUCLEAR PORE COMPLEX PROTEIN NUP85-RELATED"/>
    <property type="match status" value="1"/>
</dbReference>
<evidence type="ECO:0000313" key="3">
    <source>
        <dbReference type="Proteomes" id="UP000324241"/>
    </source>
</evidence>
<comment type="caution">
    <text evidence="2">The sequence shown here is derived from an EMBL/GenBank/DDBJ whole genome shotgun (WGS) entry which is preliminary data.</text>
</comment>
<reference evidence="2 3" key="1">
    <citation type="submission" date="2019-08" db="EMBL/GenBank/DDBJ databases">
        <title>The genome sequence of a newly discovered highly antifungal drug resistant Aspergillus species, Aspergillus tanneri NIH 1004.</title>
        <authorList>
            <person name="Mounaud S."/>
            <person name="Singh I."/>
            <person name="Joardar V."/>
            <person name="Pakala S."/>
            <person name="Pakala S."/>
            <person name="Venepally P."/>
            <person name="Chung J.K."/>
            <person name="Losada L."/>
            <person name="Nierman W.C."/>
        </authorList>
    </citation>
    <scope>NUCLEOTIDE SEQUENCE [LARGE SCALE GENOMIC DNA]</scope>
    <source>
        <strain evidence="2 3">NIH1004</strain>
    </source>
</reference>
<evidence type="ECO:0000256" key="1">
    <source>
        <dbReference type="SAM" id="MobiDB-lite"/>
    </source>
</evidence>
<dbReference type="InterPro" id="IPR053204">
    <property type="entry name" value="Oxopyrrolidines_Biosynth-assoc"/>
</dbReference>
<dbReference type="GeneID" id="54328430"/>
<dbReference type="EMBL" id="QUQM01000004">
    <property type="protein sequence ID" value="KAA8647045.1"/>
    <property type="molecule type" value="Genomic_DNA"/>
</dbReference>
<organism evidence="2 3">
    <name type="scientific">Aspergillus tanneri</name>
    <dbReference type="NCBI Taxonomy" id="1220188"/>
    <lineage>
        <taxon>Eukaryota</taxon>
        <taxon>Fungi</taxon>
        <taxon>Dikarya</taxon>
        <taxon>Ascomycota</taxon>
        <taxon>Pezizomycotina</taxon>
        <taxon>Eurotiomycetes</taxon>
        <taxon>Eurotiomycetidae</taxon>
        <taxon>Eurotiales</taxon>
        <taxon>Aspergillaceae</taxon>
        <taxon>Aspergillus</taxon>
        <taxon>Aspergillus subgen. Circumdati</taxon>
    </lineage>
</organism>
<dbReference type="Pfam" id="PF12311">
    <property type="entry name" value="DUF3632"/>
    <property type="match status" value="1"/>
</dbReference>
<dbReference type="RefSeq" id="XP_033426406.1">
    <property type="nucleotide sequence ID" value="XM_033570374.1"/>
</dbReference>
<protein>
    <submittedName>
        <fullName evidence="2">Uncharacterized protein</fullName>
    </submittedName>
</protein>
<gene>
    <name evidence="2" type="ORF">ATNIH1004_005728</name>
</gene>
<proteinExistence type="predicted"/>
<dbReference type="AlphaFoldDB" id="A0A5M9MJ60"/>
<evidence type="ECO:0000313" key="2">
    <source>
        <dbReference type="EMBL" id="KAA8647045.1"/>
    </source>
</evidence>
<dbReference type="InterPro" id="IPR022085">
    <property type="entry name" value="OpdG"/>
</dbReference>
<dbReference type="Proteomes" id="UP000324241">
    <property type="component" value="Unassembled WGS sequence"/>
</dbReference>
<feature type="region of interest" description="Disordered" evidence="1">
    <location>
        <begin position="1"/>
        <end position="21"/>
    </location>
</feature>
<sequence length="225" mass="25417">MHDLLRDSPSDSPSKFLVTSGPADQVDVDEAARQGQFDLLRSVAYNRKWFISHSYCRSGHSQDFSQPCLHFLWYIYYQCSRYISYESTEQDRLVLDILRTRGQGPLVRPAPSCGIDIARTPDGAVWNDLPFLATDMTDFWVNNCAAMSANQRLNVASFLAKLASTRVVKDKLCQIALILFSETFESLRRLGSSNEPSEEEPRRTMNTLTIAALLPSACAWIKRPA</sequence>
<dbReference type="PANTHER" id="PTHR38797:SF7">
    <property type="entry name" value="TRANSCRIPTION FACTOR DOMAIN-CONTAINING PROTEIN"/>
    <property type="match status" value="1"/>
</dbReference>